<sequence>MEDPQKSIDMIKQFGDFATGQGAQNIKPEACNAVVSKGPSTVFDLDKVTADDFAMAVPEQPSVTVQVIKEQVANFDIALSKEMLNACKTSSMESEFGTIEMTMAEQPLSVPAREAIAYQQDVTMGDTKSGTYTATAKKSGVVVAVNLTDPTAETIDKANGLLTTVLDRL</sequence>
<evidence type="ECO:0008006" key="3">
    <source>
        <dbReference type="Google" id="ProtNLM"/>
    </source>
</evidence>
<dbReference type="EMBL" id="FNQV01000004">
    <property type="protein sequence ID" value="SEA05383.1"/>
    <property type="molecule type" value="Genomic_DNA"/>
</dbReference>
<accession>A0A1H3Y1D0</accession>
<dbReference type="RefSeq" id="WP_092562534.1">
    <property type="nucleotide sequence ID" value="NZ_FNQV01000004.1"/>
</dbReference>
<dbReference type="Proteomes" id="UP000199288">
    <property type="component" value="Unassembled WGS sequence"/>
</dbReference>
<evidence type="ECO:0000313" key="2">
    <source>
        <dbReference type="Proteomes" id="UP000199288"/>
    </source>
</evidence>
<evidence type="ECO:0000313" key="1">
    <source>
        <dbReference type="EMBL" id="SEA05383.1"/>
    </source>
</evidence>
<reference evidence="2" key="1">
    <citation type="submission" date="2016-10" db="EMBL/GenBank/DDBJ databases">
        <authorList>
            <person name="Varghese N."/>
            <person name="Submissions S."/>
        </authorList>
    </citation>
    <scope>NUCLEOTIDE SEQUENCE [LARGE SCALE GENOMIC DNA]</scope>
    <source>
        <strain evidence="2">KPR-1</strain>
    </source>
</reference>
<protein>
    <recommendedName>
        <fullName evidence="3">PknH-like extracellular domain-containing protein</fullName>
    </recommendedName>
</protein>
<name>A0A1H3Y1D0_9ACTO</name>
<organism evidence="1 2">
    <name type="scientific">Bowdeniella nasicola</name>
    <dbReference type="NCBI Taxonomy" id="208480"/>
    <lineage>
        <taxon>Bacteria</taxon>
        <taxon>Bacillati</taxon>
        <taxon>Actinomycetota</taxon>
        <taxon>Actinomycetes</taxon>
        <taxon>Actinomycetales</taxon>
        <taxon>Actinomycetaceae</taxon>
        <taxon>Bowdeniella</taxon>
    </lineage>
</organism>
<proteinExistence type="predicted"/>
<dbReference type="AlphaFoldDB" id="A0A1H3Y1D0"/>
<keyword evidence="2" id="KW-1185">Reference proteome</keyword>
<gene>
    <name evidence="1" type="ORF">SAMN02910418_00828</name>
</gene>